<reference evidence="15" key="1">
    <citation type="submission" date="2022-11" db="UniProtKB">
        <authorList>
            <consortium name="EnsemblMetazoa"/>
        </authorList>
    </citation>
    <scope>IDENTIFICATION</scope>
</reference>
<dbReference type="GeneID" id="110248242"/>
<dbReference type="FunFam" id="3.30.160.60:FF:000478">
    <property type="entry name" value="Zinc finger protein 133"/>
    <property type="match status" value="1"/>
</dbReference>
<evidence type="ECO:0000256" key="12">
    <source>
        <dbReference type="PROSITE-ProRule" id="PRU00042"/>
    </source>
</evidence>
<dbReference type="GO" id="GO:0010468">
    <property type="term" value="P:regulation of gene expression"/>
    <property type="evidence" value="ECO:0007669"/>
    <property type="project" value="TreeGrafter"/>
</dbReference>
<dbReference type="SMART" id="SM00355">
    <property type="entry name" value="ZnF_C2H2"/>
    <property type="match status" value="5"/>
</dbReference>
<evidence type="ECO:0000256" key="3">
    <source>
        <dbReference type="ARBA" id="ARBA00006991"/>
    </source>
</evidence>
<keyword evidence="5" id="KW-0677">Repeat</keyword>
<organism evidence="15 16">
    <name type="scientific">Exaiptasia diaphana</name>
    <name type="common">Tropical sea anemone</name>
    <name type="synonym">Aiptasia pulchella</name>
    <dbReference type="NCBI Taxonomy" id="2652724"/>
    <lineage>
        <taxon>Eukaryota</taxon>
        <taxon>Metazoa</taxon>
        <taxon>Cnidaria</taxon>
        <taxon>Anthozoa</taxon>
        <taxon>Hexacorallia</taxon>
        <taxon>Actiniaria</taxon>
        <taxon>Aiptasiidae</taxon>
        <taxon>Exaiptasia</taxon>
    </lineage>
</organism>
<dbReference type="Proteomes" id="UP000887567">
    <property type="component" value="Unplaced"/>
</dbReference>
<dbReference type="PROSITE" id="PS50157">
    <property type="entry name" value="ZINC_FINGER_C2H2_2"/>
    <property type="match status" value="5"/>
</dbReference>
<dbReference type="EnsemblMetazoa" id="XM_028661930.1">
    <property type="protein sequence ID" value="XP_028517731.1"/>
    <property type="gene ID" value="LOC110248242"/>
</dbReference>
<dbReference type="InterPro" id="IPR050331">
    <property type="entry name" value="Zinc_finger"/>
</dbReference>
<dbReference type="PANTHER" id="PTHR16515:SF49">
    <property type="entry name" value="GASTRULA ZINC FINGER PROTEIN XLCGF49.1-LIKE-RELATED"/>
    <property type="match status" value="1"/>
</dbReference>
<dbReference type="RefSeq" id="XP_028517731.1">
    <property type="nucleotide sequence ID" value="XM_028661930.1"/>
</dbReference>
<sequence length="283" mass="32583">MADTDWVEYKCNHIETSPLQEQGVLIAVGDDLDIETEEDNDERSTDMDVIDAMLKVLEETNGNNVNRNKTTASYADSGTNKDNDKNSESELHKEDGNYSGDLTVLTGNNNSGTRDNSVHDLSNEGEQKALKLSYGKRSKYTGEKQFECSNCKKKFNQKGNMITHMRTHTGEKPFECSYCKKKFNVKANLISHIRTHTGEKPFECSYCNKKFNRKTHLIKHIRTHTGEKPFECSYCNKKFNVKTNLISHIRTHTGEKPFECSYCKKKFNQKTHLIRHIRTHSRE</sequence>
<evidence type="ECO:0000256" key="9">
    <source>
        <dbReference type="ARBA" id="ARBA00023125"/>
    </source>
</evidence>
<evidence type="ECO:0000256" key="8">
    <source>
        <dbReference type="ARBA" id="ARBA00023015"/>
    </source>
</evidence>
<evidence type="ECO:0000256" key="1">
    <source>
        <dbReference type="ARBA" id="ARBA00003767"/>
    </source>
</evidence>
<feature type="compositionally biased region" description="Polar residues" evidence="13">
    <location>
        <begin position="61"/>
        <end position="78"/>
    </location>
</feature>
<evidence type="ECO:0000256" key="5">
    <source>
        <dbReference type="ARBA" id="ARBA00022737"/>
    </source>
</evidence>
<dbReference type="InterPro" id="IPR036236">
    <property type="entry name" value="Znf_C2H2_sf"/>
</dbReference>
<keyword evidence="6 12" id="KW-0863">Zinc-finger</keyword>
<feature type="domain" description="C2H2-type" evidence="14">
    <location>
        <begin position="146"/>
        <end position="173"/>
    </location>
</feature>
<dbReference type="OMA" id="SDIHIRT"/>
<dbReference type="GO" id="GO:0005634">
    <property type="term" value="C:nucleus"/>
    <property type="evidence" value="ECO:0007669"/>
    <property type="project" value="UniProtKB-SubCell"/>
</dbReference>
<dbReference type="GO" id="GO:0003677">
    <property type="term" value="F:DNA binding"/>
    <property type="evidence" value="ECO:0007669"/>
    <property type="project" value="UniProtKB-KW"/>
</dbReference>
<keyword evidence="16" id="KW-1185">Reference proteome</keyword>
<dbReference type="KEGG" id="epa:110248242"/>
<feature type="domain" description="C2H2-type" evidence="14">
    <location>
        <begin position="258"/>
        <end position="283"/>
    </location>
</feature>
<dbReference type="SUPFAM" id="SSF57667">
    <property type="entry name" value="beta-beta-alpha zinc fingers"/>
    <property type="match status" value="3"/>
</dbReference>
<evidence type="ECO:0000256" key="11">
    <source>
        <dbReference type="ARBA" id="ARBA00023242"/>
    </source>
</evidence>
<keyword evidence="7" id="KW-0862">Zinc</keyword>
<evidence type="ECO:0000259" key="14">
    <source>
        <dbReference type="PROSITE" id="PS50157"/>
    </source>
</evidence>
<evidence type="ECO:0000256" key="10">
    <source>
        <dbReference type="ARBA" id="ARBA00023163"/>
    </source>
</evidence>
<evidence type="ECO:0000313" key="16">
    <source>
        <dbReference type="Proteomes" id="UP000887567"/>
    </source>
</evidence>
<dbReference type="FunFam" id="3.30.160.60:FF:000966">
    <property type="entry name" value="ZFP90 zinc finger protein"/>
    <property type="match status" value="1"/>
</dbReference>
<evidence type="ECO:0000256" key="6">
    <source>
        <dbReference type="ARBA" id="ARBA00022771"/>
    </source>
</evidence>
<evidence type="ECO:0000256" key="13">
    <source>
        <dbReference type="SAM" id="MobiDB-lite"/>
    </source>
</evidence>
<evidence type="ECO:0000256" key="4">
    <source>
        <dbReference type="ARBA" id="ARBA00022723"/>
    </source>
</evidence>
<dbReference type="OrthoDB" id="6408474at2759"/>
<comment type="similarity">
    <text evidence="3">Belongs to the krueppel C2H2-type zinc-finger protein family.</text>
</comment>
<evidence type="ECO:0000256" key="2">
    <source>
        <dbReference type="ARBA" id="ARBA00004123"/>
    </source>
</evidence>
<keyword evidence="8" id="KW-0805">Transcription regulation</keyword>
<feature type="domain" description="C2H2-type" evidence="14">
    <location>
        <begin position="202"/>
        <end position="229"/>
    </location>
</feature>
<feature type="domain" description="C2H2-type" evidence="14">
    <location>
        <begin position="174"/>
        <end position="201"/>
    </location>
</feature>
<dbReference type="GO" id="GO:0008270">
    <property type="term" value="F:zinc ion binding"/>
    <property type="evidence" value="ECO:0007669"/>
    <property type="project" value="UniProtKB-KW"/>
</dbReference>
<dbReference type="PANTHER" id="PTHR16515">
    <property type="entry name" value="PR DOMAIN ZINC FINGER PROTEIN"/>
    <property type="match status" value="1"/>
</dbReference>
<comment type="subcellular location">
    <subcellularLocation>
        <location evidence="2">Nucleus</location>
    </subcellularLocation>
</comment>
<feature type="compositionally biased region" description="Polar residues" evidence="13">
    <location>
        <begin position="105"/>
        <end position="115"/>
    </location>
</feature>
<dbReference type="Pfam" id="PF00096">
    <property type="entry name" value="zf-C2H2"/>
    <property type="match status" value="5"/>
</dbReference>
<dbReference type="FunFam" id="3.30.160.60:FF:000450">
    <property type="entry name" value="PR domain zinc finger protein 14"/>
    <property type="match status" value="1"/>
</dbReference>
<dbReference type="FunFam" id="3.30.160.60:FF:000931">
    <property type="entry name" value="zinc finger protein 697"/>
    <property type="match status" value="1"/>
</dbReference>
<dbReference type="PROSITE" id="PS00028">
    <property type="entry name" value="ZINC_FINGER_C2H2_1"/>
    <property type="match status" value="5"/>
</dbReference>
<comment type="function">
    <text evidence="1">May be involved in transcriptional regulation.</text>
</comment>
<keyword evidence="11" id="KW-0539">Nucleus</keyword>
<name>A0A913YUI7_EXADI</name>
<dbReference type="Gene3D" id="3.30.160.60">
    <property type="entry name" value="Classic Zinc Finger"/>
    <property type="match status" value="5"/>
</dbReference>
<dbReference type="FunFam" id="3.30.160.60:FF:000512">
    <property type="entry name" value="zinc finger protein 197 isoform X1"/>
    <property type="match status" value="1"/>
</dbReference>
<keyword evidence="9" id="KW-0238">DNA-binding</keyword>
<feature type="region of interest" description="Disordered" evidence="13">
    <location>
        <begin position="61"/>
        <end position="120"/>
    </location>
</feature>
<evidence type="ECO:0000256" key="7">
    <source>
        <dbReference type="ARBA" id="ARBA00022833"/>
    </source>
</evidence>
<dbReference type="AlphaFoldDB" id="A0A913YUI7"/>
<protein>
    <recommendedName>
        <fullName evidence="14">C2H2-type domain-containing protein</fullName>
    </recommendedName>
</protein>
<feature type="compositionally biased region" description="Basic and acidic residues" evidence="13">
    <location>
        <begin position="79"/>
        <end position="96"/>
    </location>
</feature>
<feature type="domain" description="C2H2-type" evidence="14">
    <location>
        <begin position="230"/>
        <end position="257"/>
    </location>
</feature>
<proteinExistence type="inferred from homology"/>
<keyword evidence="10" id="KW-0804">Transcription</keyword>
<dbReference type="InterPro" id="IPR013087">
    <property type="entry name" value="Znf_C2H2_type"/>
</dbReference>
<evidence type="ECO:0000313" key="15">
    <source>
        <dbReference type="EnsemblMetazoa" id="XP_028517731.1"/>
    </source>
</evidence>
<accession>A0A913YUI7</accession>
<keyword evidence="4" id="KW-0479">Metal-binding</keyword>